<evidence type="ECO:0000259" key="7">
    <source>
        <dbReference type="Pfam" id="PF00501"/>
    </source>
</evidence>
<reference evidence="10 11" key="1">
    <citation type="submission" date="2016-06" db="EMBL/GenBank/DDBJ databases">
        <title>Insight into the functional genes involving in sulfur oxidation in Pearl River water.</title>
        <authorList>
            <person name="Luo J."/>
            <person name="Tan X."/>
            <person name="Lin W."/>
        </authorList>
    </citation>
    <scope>NUCLEOTIDE SEQUENCE [LARGE SCALE GENOMIC DNA]</scope>
    <source>
        <strain evidence="10 11">LS2</strain>
    </source>
</reference>
<dbReference type="GO" id="GO:0003987">
    <property type="term" value="F:acetate-CoA ligase activity"/>
    <property type="evidence" value="ECO:0007669"/>
    <property type="project" value="UniProtKB-UniRule"/>
</dbReference>
<organism evidence="10 11">
    <name type="scientific">Halothiobacillus diazotrophicus</name>
    <dbReference type="NCBI Taxonomy" id="1860122"/>
    <lineage>
        <taxon>Bacteria</taxon>
        <taxon>Pseudomonadati</taxon>
        <taxon>Pseudomonadota</taxon>
        <taxon>Gammaproteobacteria</taxon>
        <taxon>Chromatiales</taxon>
        <taxon>Halothiobacillaceae</taxon>
        <taxon>Halothiobacillus</taxon>
    </lineage>
</organism>
<dbReference type="InterPro" id="IPR000873">
    <property type="entry name" value="AMP-dep_synth/lig_dom"/>
</dbReference>
<dbReference type="OrthoDB" id="9803968at2"/>
<keyword evidence="2 6" id="KW-0436">Ligase</keyword>
<feature type="binding site" evidence="6">
    <location>
        <position position="529"/>
    </location>
    <ligand>
        <name>CoA</name>
        <dbReference type="ChEBI" id="CHEBI:57287"/>
    </ligand>
</feature>
<evidence type="ECO:0000256" key="5">
    <source>
        <dbReference type="ARBA" id="ARBA00022990"/>
    </source>
</evidence>
<dbReference type="Gene3D" id="3.30.300.30">
    <property type="match status" value="1"/>
</dbReference>
<dbReference type="PANTHER" id="PTHR24095:SF14">
    <property type="entry name" value="ACETYL-COENZYME A SYNTHETASE 1"/>
    <property type="match status" value="1"/>
</dbReference>
<dbReference type="AlphaFoldDB" id="A0A191ZIZ5"/>
<gene>
    <name evidence="6" type="primary">acsA</name>
    <name evidence="10" type="ORF">A9404_10865</name>
</gene>
<dbReference type="InterPro" id="IPR042099">
    <property type="entry name" value="ANL_N_sf"/>
</dbReference>
<keyword evidence="6" id="KW-0479">Metal-binding</keyword>
<dbReference type="Pfam" id="PF13193">
    <property type="entry name" value="AMP-binding_C"/>
    <property type="match status" value="1"/>
</dbReference>
<dbReference type="EC" id="6.2.1.1" evidence="6"/>
<comment type="PTM">
    <text evidence="6">Acetylated. Deacetylation by the SIR2-homolog deacetylase activates the enzyme.</text>
</comment>
<feature type="binding site" evidence="6">
    <location>
        <position position="543"/>
    </location>
    <ligand>
        <name>Mg(2+)</name>
        <dbReference type="ChEBI" id="CHEBI:18420"/>
    </ligand>
</feature>
<dbReference type="GO" id="GO:0046872">
    <property type="term" value="F:metal ion binding"/>
    <property type="evidence" value="ECO:0007669"/>
    <property type="project" value="UniProtKB-KW"/>
</dbReference>
<dbReference type="SUPFAM" id="SSF56801">
    <property type="entry name" value="Acetyl-CoA synthetase-like"/>
    <property type="match status" value="1"/>
</dbReference>
<dbReference type="InterPro" id="IPR011904">
    <property type="entry name" value="Ac_CoA_lig"/>
</dbReference>
<feature type="modified residue" description="N6-acetyllysine" evidence="6">
    <location>
        <position position="618"/>
    </location>
</feature>
<dbReference type="GO" id="GO:0016208">
    <property type="term" value="F:AMP binding"/>
    <property type="evidence" value="ECO:0007669"/>
    <property type="project" value="InterPro"/>
</dbReference>
<dbReference type="RefSeq" id="WP_066101429.1">
    <property type="nucleotide sequence ID" value="NZ_CP016027.1"/>
</dbReference>
<keyword evidence="4 6" id="KW-0067">ATP-binding</keyword>
<feature type="binding site" evidence="6">
    <location>
        <begin position="196"/>
        <end position="199"/>
    </location>
    <ligand>
        <name>CoA</name>
        <dbReference type="ChEBI" id="CHEBI:57287"/>
    </ligand>
</feature>
<evidence type="ECO:0000259" key="8">
    <source>
        <dbReference type="Pfam" id="PF13193"/>
    </source>
</evidence>
<evidence type="ECO:0000313" key="11">
    <source>
        <dbReference type="Proteomes" id="UP000078596"/>
    </source>
</evidence>
<feature type="domain" description="AMP-binding enzyme C-terminal" evidence="8">
    <location>
        <begin position="537"/>
        <end position="618"/>
    </location>
</feature>
<dbReference type="EMBL" id="CP016027">
    <property type="protein sequence ID" value="ANJ67813.1"/>
    <property type="molecule type" value="Genomic_DNA"/>
</dbReference>
<evidence type="ECO:0000313" key="10">
    <source>
        <dbReference type="EMBL" id="ANJ67813.1"/>
    </source>
</evidence>
<dbReference type="InterPro" id="IPR045851">
    <property type="entry name" value="AMP-bd_C_sf"/>
</dbReference>
<dbReference type="Proteomes" id="UP000078596">
    <property type="component" value="Chromosome"/>
</dbReference>
<dbReference type="GO" id="GO:0005524">
    <property type="term" value="F:ATP binding"/>
    <property type="evidence" value="ECO:0007669"/>
    <property type="project" value="UniProtKB-KW"/>
</dbReference>
<dbReference type="NCBIfam" id="TIGR02188">
    <property type="entry name" value="Ac_CoA_lig_AcsA"/>
    <property type="match status" value="1"/>
</dbReference>
<comment type="similarity">
    <text evidence="1 6">Belongs to the ATP-dependent AMP-binding enzyme family.</text>
</comment>
<keyword evidence="3 6" id="KW-0547">Nucleotide-binding</keyword>
<accession>A0A191ZIZ5</accession>
<proteinExistence type="inferred from homology"/>
<keyword evidence="6" id="KW-0460">Magnesium</keyword>
<keyword evidence="11" id="KW-1185">Reference proteome</keyword>
<evidence type="ECO:0000259" key="9">
    <source>
        <dbReference type="Pfam" id="PF16177"/>
    </source>
</evidence>
<feature type="binding site" evidence="6">
    <location>
        <position position="532"/>
    </location>
    <ligand>
        <name>ATP</name>
        <dbReference type="ChEBI" id="CHEBI:30616"/>
    </ligand>
</feature>
<feature type="domain" description="AMP-dependent synthetase/ligase" evidence="7">
    <location>
        <begin position="94"/>
        <end position="475"/>
    </location>
</feature>
<dbReference type="Pfam" id="PF00501">
    <property type="entry name" value="AMP-binding"/>
    <property type="match status" value="1"/>
</dbReference>
<feature type="binding site" evidence="6">
    <location>
        <position position="545"/>
    </location>
    <ligand>
        <name>Mg(2+)</name>
        <dbReference type="ChEBI" id="CHEBI:18420"/>
    </ligand>
</feature>
<feature type="binding site" evidence="6">
    <location>
        <position position="548"/>
    </location>
    <ligand>
        <name>Mg(2+)</name>
        <dbReference type="ChEBI" id="CHEBI:18420"/>
    </ligand>
</feature>
<feature type="binding site" evidence="6">
    <location>
        <position position="521"/>
    </location>
    <ligand>
        <name>ATP</name>
        <dbReference type="ChEBI" id="CHEBI:30616"/>
    </ligand>
</feature>
<name>A0A191ZIZ5_9GAMM</name>
<comment type="function">
    <text evidence="6">Catalyzes the conversion of acetate into acetyl-CoA (AcCoA), an essential intermediate at the junction of anabolic and catabolic pathways. AcsA undergoes a two-step reaction. In the first half reaction, AcsA combines acetate with ATP to form acetyl-adenylate (AcAMP) intermediate. In the second half reaction, it can then transfer the acetyl group from AcAMP to the sulfhydryl group of CoA, forming the product AcCoA.</text>
</comment>
<comment type="caution">
    <text evidence="6">Lacks conserved residue(s) required for the propagation of feature annotation.</text>
</comment>
<dbReference type="NCBIfam" id="NF001208">
    <property type="entry name" value="PRK00174.1"/>
    <property type="match status" value="1"/>
</dbReference>
<feature type="domain" description="Acetyl-coenzyme A synthetase N-terminal" evidence="9">
    <location>
        <begin position="32"/>
        <end position="87"/>
    </location>
</feature>
<feature type="binding site" evidence="6">
    <location>
        <position position="506"/>
    </location>
    <ligand>
        <name>ATP</name>
        <dbReference type="ChEBI" id="CHEBI:30616"/>
    </ligand>
</feature>
<evidence type="ECO:0000256" key="6">
    <source>
        <dbReference type="HAMAP-Rule" id="MF_01123"/>
    </source>
</evidence>
<feature type="binding site" evidence="6">
    <location>
        <begin position="392"/>
        <end position="394"/>
    </location>
    <ligand>
        <name>ATP</name>
        <dbReference type="ChEBI" id="CHEBI:30616"/>
    </ligand>
</feature>
<dbReference type="PANTHER" id="PTHR24095">
    <property type="entry name" value="ACETYL-COENZYME A SYNTHETASE"/>
    <property type="match status" value="1"/>
</dbReference>
<dbReference type="Pfam" id="PF16177">
    <property type="entry name" value="ACAS_N"/>
    <property type="match status" value="1"/>
</dbReference>
<dbReference type="PROSITE" id="PS00455">
    <property type="entry name" value="AMP_BINDING"/>
    <property type="match status" value="1"/>
</dbReference>
<dbReference type="HAMAP" id="MF_01123">
    <property type="entry name" value="Ac_CoA_synth"/>
    <property type="match status" value="1"/>
</dbReference>
<comment type="catalytic activity">
    <reaction evidence="6">
        <text>acetate + ATP + CoA = acetyl-CoA + AMP + diphosphate</text>
        <dbReference type="Rhea" id="RHEA:23176"/>
        <dbReference type="ChEBI" id="CHEBI:30089"/>
        <dbReference type="ChEBI" id="CHEBI:30616"/>
        <dbReference type="ChEBI" id="CHEBI:33019"/>
        <dbReference type="ChEBI" id="CHEBI:57287"/>
        <dbReference type="ChEBI" id="CHEBI:57288"/>
        <dbReference type="ChEBI" id="CHEBI:456215"/>
        <dbReference type="EC" id="6.2.1.1"/>
    </reaction>
</comment>
<dbReference type="GO" id="GO:0005829">
    <property type="term" value="C:cytosol"/>
    <property type="evidence" value="ECO:0007669"/>
    <property type="project" value="TreeGrafter"/>
</dbReference>
<keyword evidence="5 6" id="KW-0007">Acetylation</keyword>
<evidence type="ECO:0000256" key="4">
    <source>
        <dbReference type="ARBA" id="ARBA00022840"/>
    </source>
</evidence>
<evidence type="ECO:0000256" key="1">
    <source>
        <dbReference type="ARBA" id="ARBA00006432"/>
    </source>
</evidence>
<dbReference type="Gene3D" id="3.40.50.12780">
    <property type="entry name" value="N-terminal domain of ligase-like"/>
    <property type="match status" value="1"/>
</dbReference>
<dbReference type="CDD" id="cd05966">
    <property type="entry name" value="ACS"/>
    <property type="match status" value="1"/>
</dbReference>
<dbReference type="KEGG" id="haz:A9404_10865"/>
<dbReference type="FunFam" id="3.40.50.12780:FF:000001">
    <property type="entry name" value="Acetyl-coenzyme A synthetase"/>
    <property type="match status" value="1"/>
</dbReference>
<protein>
    <recommendedName>
        <fullName evidence="6">Acetyl-coenzyme A synthetase</fullName>
        <shortName evidence="6">AcCoA synthetase</shortName>
        <shortName evidence="6">Acs</shortName>
        <ecNumber evidence="6">6.2.1.1</ecNumber>
    </recommendedName>
    <alternativeName>
        <fullName evidence="6">Acetate--CoA ligase</fullName>
    </alternativeName>
    <alternativeName>
        <fullName evidence="6">Acyl-activating enzyme</fullName>
    </alternativeName>
</protein>
<feature type="binding site" evidence="6">
    <location>
        <begin position="416"/>
        <end position="421"/>
    </location>
    <ligand>
        <name>ATP</name>
        <dbReference type="ChEBI" id="CHEBI:30616"/>
    </ligand>
</feature>
<feature type="binding site" evidence="6">
    <location>
        <position position="316"/>
    </location>
    <ligand>
        <name>CoA</name>
        <dbReference type="ChEBI" id="CHEBI:57287"/>
    </ligand>
</feature>
<dbReference type="InterPro" id="IPR032387">
    <property type="entry name" value="ACAS_N"/>
</dbReference>
<dbReference type="InterPro" id="IPR020845">
    <property type="entry name" value="AMP-binding_CS"/>
</dbReference>
<dbReference type="STRING" id="1860122.A9404_10865"/>
<evidence type="ECO:0000256" key="3">
    <source>
        <dbReference type="ARBA" id="ARBA00022741"/>
    </source>
</evidence>
<evidence type="ECO:0000256" key="2">
    <source>
        <dbReference type="ARBA" id="ARBA00022598"/>
    </source>
</evidence>
<dbReference type="InterPro" id="IPR025110">
    <property type="entry name" value="AMP-bd_C"/>
</dbReference>
<sequence length="652" mass="71307">MHNLESILTENRVFPPNPDFAAKARIGSRAAYDALVAEATSDYEGFWARQAREWLTWDQPFQTVLDESKAPHYRWFGDGKLNASVNCIDRHLPAKAKKTAIIAEADDGSVRTISYQQLHDQVAQMANGLKSLGITKGDRVIIYLPMIPEASVAMLACARIGAIHSVVFGGFSAEALRDRINDTGAKLVITADGGMRGGRAVPLKTAVDKAIEHGCPSVERVVMLERLGNDSATIVDGRDVLWSQLTADQPTTCEPVSVESEHPLFLLYTSGSTGKPKGVQHSTGGYLLNAILTNAWVFDLKDDDVYWCTADVGWITGHSYVTYGPLALGVTQVIFEGVPSYPDGGRFWRMVQDHKVSVFYTAPTAIRALMKLGDEVPKQYDLSSLRLLGTVGEPINPEAWMWYHRVIGGERCPIADTWWQTETGAHMIAPLPGAIPTKPGSCTLPLPGIMADIVDDDGAPIGPNQGGNLVIKRPWPSMIRTVWGDDARFQRSYFPETLKGYYLAGDSARRDDDGYFWIMGRIDDVLNVSGHRLGTMEIESALVAHPAVAEAAVVGRPHDIKGEAVVAFVVCKGERPQGADAEAMIKTLRDWVAEQIGPIAKPDEIRFGDNLPKTRSGKIMRRLLRGIAKGELPQGDVSTLENPAILEQLMGQ</sequence>
<comment type="cofactor">
    <cofactor evidence="6">
        <name>Mg(2+)</name>
        <dbReference type="ChEBI" id="CHEBI:18420"/>
    </cofactor>
</comment>
<dbReference type="GO" id="GO:0019427">
    <property type="term" value="P:acetyl-CoA biosynthetic process from acetate"/>
    <property type="evidence" value="ECO:0007669"/>
    <property type="project" value="UniProtKB-UniRule"/>
</dbReference>